<reference evidence="1" key="1">
    <citation type="journal article" date="2021" name="Proc. Natl. Acad. Sci. U.S.A.">
        <title>A Catalog of Tens of Thousands of Viruses from Human Metagenomes Reveals Hidden Associations with Chronic Diseases.</title>
        <authorList>
            <person name="Tisza M.J."/>
            <person name="Buck C.B."/>
        </authorList>
    </citation>
    <scope>NUCLEOTIDE SEQUENCE</scope>
    <source>
        <strain evidence="1">CtkvU4</strain>
    </source>
</reference>
<protein>
    <submittedName>
        <fullName evidence="1">Uncharacterized protein</fullName>
    </submittedName>
</protein>
<proteinExistence type="predicted"/>
<organism evidence="1">
    <name type="scientific">Caudovirales sp. ctkvU4</name>
    <dbReference type="NCBI Taxonomy" id="2826783"/>
    <lineage>
        <taxon>Viruses</taxon>
        <taxon>Duplodnaviria</taxon>
        <taxon>Heunggongvirae</taxon>
        <taxon>Uroviricota</taxon>
        <taxon>Caudoviricetes</taxon>
    </lineage>
</organism>
<name>A0A8S5QR00_9CAUD</name>
<evidence type="ECO:0000313" key="1">
    <source>
        <dbReference type="EMBL" id="DAE21249.1"/>
    </source>
</evidence>
<accession>A0A8S5QR00</accession>
<dbReference type="EMBL" id="BK015710">
    <property type="protein sequence ID" value="DAE21249.1"/>
    <property type="molecule type" value="Genomic_DNA"/>
</dbReference>
<sequence length="158" mass="18426">MCEILIGAFSTLIGALIGGACSYFGNKAGSQENFRQAKRLEILKLKEQLNYLLDIYEVSLNFLDDRNPVDKLIWQENTFILYKDYKTGLLISDLSVVEKQRVLKWFSTWQILIKRFEEKYNAEGYHKIVGATLLEKYKQESEDLKTLYPEIKCIADRL</sequence>